<dbReference type="Pfam" id="PF12974">
    <property type="entry name" value="Phosphonate-bd"/>
    <property type="match status" value="1"/>
</dbReference>
<evidence type="ECO:0000313" key="1">
    <source>
        <dbReference type="EMBL" id="SLN17007.1"/>
    </source>
</evidence>
<organism evidence="1 2">
    <name type="scientific">Pseudoruegeria aquimaris</name>
    <dbReference type="NCBI Taxonomy" id="393663"/>
    <lineage>
        <taxon>Bacteria</taxon>
        <taxon>Pseudomonadati</taxon>
        <taxon>Pseudomonadota</taxon>
        <taxon>Alphaproteobacteria</taxon>
        <taxon>Rhodobacterales</taxon>
        <taxon>Roseobacteraceae</taxon>
        <taxon>Pseudoruegeria</taxon>
    </lineage>
</organism>
<sequence>MIAALPMYDRPEVAELNDRFWRAIRAALGHGPEALTRGVPLMALWEDPTLLLAQTCGLPYRARLARRVSLVGTPDYGLEGCPPGHYRSHLLVRADDPRAHLRAFAQARLAVNEPLSQSGWAAPEAHFRRAGVAIGGVILTGSHSASARTVAQGHADVAAVDAVTWRLIEAFDPFAAGLRILESTAPSPGLPFITASPGAADSLFSAISTVLEAADPALRAPMLPLSLQRIPHEAYTVQPIPPAPPA</sequence>
<dbReference type="EMBL" id="FWFQ01000002">
    <property type="protein sequence ID" value="SLN17007.1"/>
    <property type="molecule type" value="Genomic_DNA"/>
</dbReference>
<keyword evidence="2" id="KW-1185">Reference proteome</keyword>
<dbReference type="SUPFAM" id="SSF53850">
    <property type="entry name" value="Periplasmic binding protein-like II"/>
    <property type="match status" value="1"/>
</dbReference>
<dbReference type="Proteomes" id="UP000193409">
    <property type="component" value="Unassembled WGS sequence"/>
</dbReference>
<gene>
    <name evidence="1" type="ORF">PSA7680_00529</name>
</gene>
<dbReference type="PANTHER" id="PTHR35841:SF1">
    <property type="entry name" value="PHOSPHONATES-BINDING PERIPLASMIC PROTEIN"/>
    <property type="match status" value="1"/>
</dbReference>
<dbReference type="OrthoDB" id="7353682at2"/>
<name>A0A1Y5RI50_9RHOB</name>
<dbReference type="AlphaFoldDB" id="A0A1Y5RI50"/>
<evidence type="ECO:0000313" key="2">
    <source>
        <dbReference type="Proteomes" id="UP000193409"/>
    </source>
</evidence>
<proteinExistence type="predicted"/>
<dbReference type="RefSeq" id="WP_085867091.1">
    <property type="nucleotide sequence ID" value="NZ_FWFQ01000002.1"/>
</dbReference>
<reference evidence="1 2" key="1">
    <citation type="submission" date="2017-03" db="EMBL/GenBank/DDBJ databases">
        <authorList>
            <person name="Afonso C.L."/>
            <person name="Miller P.J."/>
            <person name="Scott M.A."/>
            <person name="Spackman E."/>
            <person name="Goraichik I."/>
            <person name="Dimitrov K.M."/>
            <person name="Suarez D.L."/>
            <person name="Swayne D.E."/>
        </authorList>
    </citation>
    <scope>NUCLEOTIDE SEQUENCE [LARGE SCALE GENOMIC DNA]</scope>
    <source>
        <strain evidence="1 2">CECT 7680</strain>
    </source>
</reference>
<protein>
    <submittedName>
        <fullName evidence="1">ABC transporter, phosphonate, periplasmic substrate-binding protein</fullName>
    </submittedName>
</protein>
<dbReference type="Gene3D" id="3.40.190.10">
    <property type="entry name" value="Periplasmic binding protein-like II"/>
    <property type="match status" value="1"/>
</dbReference>
<accession>A0A1Y5RI50</accession>
<dbReference type="PANTHER" id="PTHR35841">
    <property type="entry name" value="PHOSPHONATES-BINDING PERIPLASMIC PROTEIN"/>
    <property type="match status" value="1"/>
</dbReference>